<evidence type="ECO:0000256" key="1">
    <source>
        <dbReference type="ARBA" id="ARBA00006484"/>
    </source>
</evidence>
<dbReference type="NCBIfam" id="NF005878">
    <property type="entry name" value="PRK07825.1"/>
    <property type="match status" value="1"/>
</dbReference>
<evidence type="ECO:0000313" key="5">
    <source>
        <dbReference type="Proteomes" id="UP000198649"/>
    </source>
</evidence>
<dbReference type="CDD" id="cd05233">
    <property type="entry name" value="SDR_c"/>
    <property type="match status" value="1"/>
</dbReference>
<dbReference type="OrthoDB" id="9775296at2"/>
<sequence length="283" mass="29651">MKRTSRNPQGRDLSALTLVVTGGARGIGQATVDRFARQGATVVIGDLDVDLARSVADTYDTRVTAARLDVTDPASWQEFLAETAEAGPIDVLVNNAGIMPLGSVLKEPDAVTRRIVDINLHGVINGTKAVVPGMIERGSGHVVNVASAVGRIALADGATYSASKFAAVGFSEATRAELRPHGIEVTVVLPTVVLTELSAGVPATRGVRPVTADDVAKVIEQAVRRPKPELWVPRWSQGLTKVSQLLPRGVQDAVAHAFKADSALAEADQGARAAYEARVRGGS</sequence>
<dbReference type="SUPFAM" id="SSF51735">
    <property type="entry name" value="NAD(P)-binding Rossmann-fold domains"/>
    <property type="match status" value="1"/>
</dbReference>
<dbReference type="InterPro" id="IPR020904">
    <property type="entry name" value="Sc_DH/Rdtase_CS"/>
</dbReference>
<dbReference type="AlphaFoldDB" id="A0A1I3LYJ0"/>
<dbReference type="PANTHER" id="PTHR24322:SF736">
    <property type="entry name" value="RETINOL DEHYDROGENASE 10"/>
    <property type="match status" value="1"/>
</dbReference>
<evidence type="ECO:0000256" key="3">
    <source>
        <dbReference type="RuleBase" id="RU000363"/>
    </source>
</evidence>
<dbReference type="GO" id="GO:0016616">
    <property type="term" value="F:oxidoreductase activity, acting on the CH-OH group of donors, NAD or NADP as acceptor"/>
    <property type="evidence" value="ECO:0007669"/>
    <property type="project" value="TreeGrafter"/>
</dbReference>
<evidence type="ECO:0000256" key="2">
    <source>
        <dbReference type="ARBA" id="ARBA00023002"/>
    </source>
</evidence>
<keyword evidence="2" id="KW-0560">Oxidoreductase</keyword>
<dbReference type="Gene3D" id="3.40.50.720">
    <property type="entry name" value="NAD(P)-binding Rossmann-like Domain"/>
    <property type="match status" value="1"/>
</dbReference>
<dbReference type="PRINTS" id="PR00080">
    <property type="entry name" value="SDRFAMILY"/>
</dbReference>
<keyword evidence="5" id="KW-1185">Reference proteome</keyword>
<proteinExistence type="inferred from homology"/>
<dbReference type="RefSeq" id="WP_091115553.1">
    <property type="nucleotide sequence ID" value="NZ_BKAF01000017.1"/>
</dbReference>
<dbReference type="InterPro" id="IPR036291">
    <property type="entry name" value="NAD(P)-bd_dom_sf"/>
</dbReference>
<dbReference type="Proteomes" id="UP000198649">
    <property type="component" value="Unassembled WGS sequence"/>
</dbReference>
<dbReference type="PANTHER" id="PTHR24322">
    <property type="entry name" value="PKSB"/>
    <property type="match status" value="1"/>
</dbReference>
<accession>A0A1I3LYJ0</accession>
<gene>
    <name evidence="4" type="ORF">SAMN05216561_114135</name>
</gene>
<dbReference type="STRING" id="1005945.SAMN05216561_114135"/>
<evidence type="ECO:0000313" key="4">
    <source>
        <dbReference type="EMBL" id="SFI89861.1"/>
    </source>
</evidence>
<dbReference type="EMBL" id="FOQG01000014">
    <property type="protein sequence ID" value="SFI89861.1"/>
    <property type="molecule type" value="Genomic_DNA"/>
</dbReference>
<protein>
    <submittedName>
        <fullName evidence="4">Short-chain dehydrogenase</fullName>
    </submittedName>
</protein>
<dbReference type="InterPro" id="IPR002347">
    <property type="entry name" value="SDR_fam"/>
</dbReference>
<reference evidence="4 5" key="1">
    <citation type="submission" date="2016-10" db="EMBL/GenBank/DDBJ databases">
        <authorList>
            <person name="de Groot N.N."/>
        </authorList>
    </citation>
    <scope>NUCLEOTIDE SEQUENCE [LARGE SCALE GENOMIC DNA]</scope>
    <source>
        <strain evidence="4 5">CGMCC 1.11156</strain>
    </source>
</reference>
<comment type="similarity">
    <text evidence="1 3">Belongs to the short-chain dehydrogenases/reductases (SDR) family.</text>
</comment>
<dbReference type="Pfam" id="PF00106">
    <property type="entry name" value="adh_short"/>
    <property type="match status" value="1"/>
</dbReference>
<dbReference type="PRINTS" id="PR00081">
    <property type="entry name" value="GDHRDH"/>
</dbReference>
<dbReference type="PROSITE" id="PS00061">
    <property type="entry name" value="ADH_SHORT"/>
    <property type="match status" value="1"/>
</dbReference>
<organism evidence="4 5">
    <name type="scientific">Nocardioides psychrotolerans</name>
    <dbReference type="NCBI Taxonomy" id="1005945"/>
    <lineage>
        <taxon>Bacteria</taxon>
        <taxon>Bacillati</taxon>
        <taxon>Actinomycetota</taxon>
        <taxon>Actinomycetes</taxon>
        <taxon>Propionibacteriales</taxon>
        <taxon>Nocardioidaceae</taxon>
        <taxon>Nocardioides</taxon>
    </lineage>
</organism>
<name>A0A1I3LYJ0_9ACTN</name>